<organism evidence="2 3">
    <name type="scientific">Geothrix oryzae</name>
    <dbReference type="NCBI Taxonomy" id="2927975"/>
    <lineage>
        <taxon>Bacteria</taxon>
        <taxon>Pseudomonadati</taxon>
        <taxon>Acidobacteriota</taxon>
        <taxon>Holophagae</taxon>
        <taxon>Holophagales</taxon>
        <taxon>Holophagaceae</taxon>
        <taxon>Geothrix</taxon>
    </lineage>
</organism>
<dbReference type="EMBL" id="AP027079">
    <property type="protein sequence ID" value="BDU68145.1"/>
    <property type="molecule type" value="Genomic_DNA"/>
</dbReference>
<proteinExistence type="predicted"/>
<gene>
    <name evidence="2" type="ORF">GETHOR_02460</name>
</gene>
<feature type="transmembrane region" description="Helical" evidence="1">
    <location>
        <begin position="388"/>
        <end position="408"/>
    </location>
</feature>
<keyword evidence="1" id="KW-0472">Membrane</keyword>
<name>A0ABN6UTU3_9BACT</name>
<keyword evidence="1" id="KW-1133">Transmembrane helix</keyword>
<evidence type="ECO:0008006" key="4">
    <source>
        <dbReference type="Google" id="ProtNLM"/>
    </source>
</evidence>
<evidence type="ECO:0000313" key="3">
    <source>
        <dbReference type="Proteomes" id="UP001242010"/>
    </source>
</evidence>
<accession>A0ABN6UTU3</accession>
<dbReference type="Proteomes" id="UP001242010">
    <property type="component" value="Chromosome"/>
</dbReference>
<evidence type="ECO:0000313" key="2">
    <source>
        <dbReference type="EMBL" id="BDU68145.1"/>
    </source>
</evidence>
<evidence type="ECO:0000256" key="1">
    <source>
        <dbReference type="SAM" id="Phobius"/>
    </source>
</evidence>
<reference evidence="3" key="1">
    <citation type="journal article" date="2023" name="Int. J. Syst. Evol. Microbiol.">
        <title>Mesoterricola silvestris gen. nov., sp. nov., Mesoterricola sediminis sp. nov., Geothrix oryzae sp. nov., Geothrix edaphica sp. nov., Geothrix rubra sp. nov., and Geothrix limicola sp. nov., six novel members of Acidobacteriota isolated from soils.</title>
        <authorList>
            <person name="Itoh H."/>
            <person name="Sugisawa Y."/>
            <person name="Mise K."/>
            <person name="Xu Z."/>
            <person name="Kuniyasu M."/>
            <person name="Ushijima N."/>
            <person name="Kawano K."/>
            <person name="Kobayashi E."/>
            <person name="Shiratori Y."/>
            <person name="Masuda Y."/>
            <person name="Senoo K."/>
        </authorList>
    </citation>
    <scope>NUCLEOTIDE SEQUENCE [LARGE SCALE GENOMIC DNA]</scope>
    <source>
        <strain evidence="3">Red222</strain>
    </source>
</reference>
<sequence length="415" mass="45282">MSPASWNRTALRLVGLGLSLGLACAREDRAALNRRSMAPSPSSGWARLSLDAEAQRQMKGAWIGDEAGRSIPFLEAREGLWDTRPLPMENLLTGRNAAGQPTAEFSLRLPEGWKVGERETLRLDLDLEGQAPWVTQVQAERRVEDGGRGGAFITYDPAAPLHLYDLSPSGSRRTLNLPWDGHRYRLTLLASQGTAPHIRRVQAYAETRPEALEAELALEGTLAPEPGQPRTWRLTLPDTERVVGLDLVLAPPAAPLHPEIRLGDGPESRRDWACQDLVWNLPALGTKSSRIALTPGLARTLTVSLPEGAAPQSVRFLVRRQTLIFPAEAGRTYVLHLGGEAKPAPGSLGALPSVRILAATAPLTLGPREPDDQGIPHRIGADQRARPWMPWVAGLALLVLGSVAWRLFRQEDAHR</sequence>
<protein>
    <recommendedName>
        <fullName evidence="4">DUF3999 domain-containing protein</fullName>
    </recommendedName>
</protein>
<dbReference type="RefSeq" id="WP_286354770.1">
    <property type="nucleotide sequence ID" value="NZ_AP027079.1"/>
</dbReference>
<keyword evidence="1" id="KW-0812">Transmembrane</keyword>
<keyword evidence="3" id="KW-1185">Reference proteome</keyword>